<name>A0AAV1HW75_9CHLO</name>
<organism evidence="1 2">
    <name type="scientific">Coccomyxa viridis</name>
    <dbReference type="NCBI Taxonomy" id="1274662"/>
    <lineage>
        <taxon>Eukaryota</taxon>
        <taxon>Viridiplantae</taxon>
        <taxon>Chlorophyta</taxon>
        <taxon>core chlorophytes</taxon>
        <taxon>Trebouxiophyceae</taxon>
        <taxon>Trebouxiophyceae incertae sedis</taxon>
        <taxon>Coccomyxaceae</taxon>
        <taxon>Coccomyxa</taxon>
    </lineage>
</organism>
<sequence length="320" mass="36135">MRLSSLRSPGPGPYILICKASKGIHQSRATFGNRSAVQAHAGPDSLPFLEGLSEEQAPAIFALQREHEPFEVMREVQKQILRDISQQLRIHAVPTRVSGDGLAYFTTPDKQTSIAMQVGEAEKIEWLIASCTALASLGGGTIRLNFFPQRWLKMPKLDIELFYFFGKINLYANMNPRANLVLNTKYLEKYYKTAGAREYSMQDLQLESMADPETVPFESRSIDMRVLTGQTSVFYTASATPQNVMRMGDMAVRTARLWLDYAEAEECDPDHSLPPDPYNQAFYHFTRKDPDNEKVAALIGQESLETLLQLATRDRQILCM</sequence>
<keyword evidence="2" id="KW-1185">Reference proteome</keyword>
<dbReference type="Gene3D" id="3.40.1500.20">
    <property type="match status" value="1"/>
</dbReference>
<proteinExistence type="predicted"/>
<evidence type="ECO:0000313" key="2">
    <source>
        <dbReference type="Proteomes" id="UP001314263"/>
    </source>
</evidence>
<dbReference type="Proteomes" id="UP001314263">
    <property type="component" value="Unassembled WGS sequence"/>
</dbReference>
<dbReference type="AlphaFoldDB" id="A0AAV1HW75"/>
<reference evidence="1 2" key="1">
    <citation type="submission" date="2023-10" db="EMBL/GenBank/DDBJ databases">
        <authorList>
            <person name="Maclean D."/>
            <person name="Macfadyen A."/>
        </authorList>
    </citation>
    <scope>NUCLEOTIDE SEQUENCE [LARGE SCALE GENOMIC DNA]</scope>
</reference>
<comment type="caution">
    <text evidence="1">The sequence shown here is derived from an EMBL/GenBank/DDBJ whole genome shotgun (WGS) entry which is preliminary data.</text>
</comment>
<dbReference type="EMBL" id="CAUYUE010000002">
    <property type="protein sequence ID" value="CAK0743466.1"/>
    <property type="molecule type" value="Genomic_DNA"/>
</dbReference>
<accession>A0AAV1HW75</accession>
<gene>
    <name evidence="1" type="ORF">CVIRNUC_001472</name>
</gene>
<evidence type="ECO:0000313" key="1">
    <source>
        <dbReference type="EMBL" id="CAK0743466.1"/>
    </source>
</evidence>
<protein>
    <submittedName>
        <fullName evidence="1">Uncharacterized protein</fullName>
    </submittedName>
</protein>